<comment type="caution">
    <text evidence="1">The sequence shown here is derived from an EMBL/GenBank/DDBJ whole genome shotgun (WGS) entry which is preliminary data.</text>
</comment>
<dbReference type="PROSITE" id="PS51257">
    <property type="entry name" value="PROKAR_LIPOPROTEIN"/>
    <property type="match status" value="1"/>
</dbReference>
<gene>
    <name evidence="1" type="ORF">DB895_03585</name>
</gene>
<protein>
    <recommendedName>
        <fullName evidence="3">Lipoprotein</fullName>
    </recommendedName>
</protein>
<dbReference type="RefSeq" id="WP_116723983.1">
    <property type="nucleotide sequence ID" value="NZ_QCZI01000003.1"/>
</dbReference>
<evidence type="ECO:0000313" key="1">
    <source>
        <dbReference type="EMBL" id="PWA06510.1"/>
    </source>
</evidence>
<dbReference type="Proteomes" id="UP000245449">
    <property type="component" value="Unassembled WGS sequence"/>
</dbReference>
<evidence type="ECO:0000313" key="2">
    <source>
        <dbReference type="Proteomes" id="UP000245449"/>
    </source>
</evidence>
<dbReference type="OrthoDB" id="1114031at2"/>
<keyword evidence="2" id="KW-1185">Reference proteome</keyword>
<dbReference type="EMBL" id="QCZI01000003">
    <property type="protein sequence ID" value="PWA06510.1"/>
    <property type="molecule type" value="Genomic_DNA"/>
</dbReference>
<organism evidence="1 2">
    <name type="scientific">Flavobacterium psychrotolerans</name>
    <dbReference type="NCBI Taxonomy" id="2169410"/>
    <lineage>
        <taxon>Bacteria</taxon>
        <taxon>Pseudomonadati</taxon>
        <taxon>Bacteroidota</taxon>
        <taxon>Flavobacteriia</taxon>
        <taxon>Flavobacteriales</taxon>
        <taxon>Flavobacteriaceae</taxon>
        <taxon>Flavobacterium</taxon>
    </lineage>
</organism>
<sequence length="278" mass="31130">MKTKNIFFGLVLSLFLISCHKDEIIPTIGEDDVATDIGLQEMSEDVNAEIISQTQRNLAPLLLGTPITQSCPKITTTATPMDVLLSKPIKIKYDYGTGCTNSDNKYYEGIINVTLSDYIYDALAGTFSKYTLECEYINFANTKYKLNGTSNIANLNQTWTIGFNHTAIALLSSKTYTRIGSQIREYTKGITPNEDKVKITGNWVTTTEKGAHNVKITTPFIIDFSCEYKAKEGVMTITRASSTAIIDYGYKKDPLKDCDNWYQLTINKFSPLYLQFGI</sequence>
<proteinExistence type="predicted"/>
<name>A0A2U1JMX4_9FLAO</name>
<evidence type="ECO:0008006" key="3">
    <source>
        <dbReference type="Google" id="ProtNLM"/>
    </source>
</evidence>
<reference evidence="1 2" key="1">
    <citation type="submission" date="2018-04" db="EMBL/GenBank/DDBJ databases">
        <title>Flavobacterium sp. nov., isolated from glacier ice.</title>
        <authorList>
            <person name="Liu Q."/>
            <person name="Xin Y.-H."/>
        </authorList>
    </citation>
    <scope>NUCLEOTIDE SEQUENCE [LARGE SCALE GENOMIC DNA]</scope>
    <source>
        <strain evidence="1 2">RB1R5</strain>
    </source>
</reference>
<accession>A0A2U1JMX4</accession>
<dbReference type="AlphaFoldDB" id="A0A2U1JMX4"/>